<dbReference type="AlphaFoldDB" id="A0AAD5UYS9"/>
<feature type="transmembrane region" description="Helical" evidence="2">
    <location>
        <begin position="109"/>
        <end position="128"/>
    </location>
</feature>
<evidence type="ECO:0000259" key="3">
    <source>
        <dbReference type="Pfam" id="PF20152"/>
    </source>
</evidence>
<feature type="region of interest" description="Disordered" evidence="1">
    <location>
        <begin position="295"/>
        <end position="318"/>
    </location>
</feature>
<dbReference type="PANTHER" id="PTHR40465">
    <property type="entry name" value="CHROMOSOME 1, WHOLE GENOME SHOTGUN SEQUENCE"/>
    <property type="match status" value="1"/>
</dbReference>
<feature type="transmembrane region" description="Helical" evidence="2">
    <location>
        <begin position="181"/>
        <end position="199"/>
    </location>
</feature>
<gene>
    <name evidence="4" type="ORF">NLI96_g7627</name>
</gene>
<feature type="domain" description="DUF6534" evidence="3">
    <location>
        <begin position="155"/>
        <end position="240"/>
    </location>
</feature>
<evidence type="ECO:0000256" key="1">
    <source>
        <dbReference type="SAM" id="MobiDB-lite"/>
    </source>
</evidence>
<feature type="transmembrane region" description="Helical" evidence="2">
    <location>
        <begin position="148"/>
        <end position="169"/>
    </location>
</feature>
<keyword evidence="2" id="KW-1133">Transmembrane helix</keyword>
<keyword evidence="2" id="KW-0812">Transmembrane</keyword>
<reference evidence="4" key="1">
    <citation type="submission" date="2022-07" db="EMBL/GenBank/DDBJ databases">
        <title>Genome Sequence of Physisporinus lineatus.</title>
        <authorList>
            <person name="Buettner E."/>
        </authorList>
    </citation>
    <scope>NUCLEOTIDE SEQUENCE</scope>
    <source>
        <strain evidence="4">VT162</strain>
    </source>
</reference>
<protein>
    <recommendedName>
        <fullName evidence="3">DUF6534 domain-containing protein</fullName>
    </recommendedName>
</protein>
<feature type="transmembrane region" description="Helical" evidence="2">
    <location>
        <begin position="20"/>
        <end position="45"/>
    </location>
</feature>
<dbReference type="Pfam" id="PF20152">
    <property type="entry name" value="DUF6534"/>
    <property type="match status" value="1"/>
</dbReference>
<name>A0AAD5UYS9_9APHY</name>
<feature type="transmembrane region" description="Helical" evidence="2">
    <location>
        <begin position="205"/>
        <end position="224"/>
    </location>
</feature>
<dbReference type="PANTHER" id="PTHR40465:SF1">
    <property type="entry name" value="DUF6534 DOMAIN-CONTAINING PROTEIN"/>
    <property type="match status" value="1"/>
</dbReference>
<feature type="compositionally biased region" description="Basic residues" evidence="1">
    <location>
        <begin position="299"/>
        <end position="311"/>
    </location>
</feature>
<organism evidence="4 5">
    <name type="scientific">Meripilus lineatus</name>
    <dbReference type="NCBI Taxonomy" id="2056292"/>
    <lineage>
        <taxon>Eukaryota</taxon>
        <taxon>Fungi</taxon>
        <taxon>Dikarya</taxon>
        <taxon>Basidiomycota</taxon>
        <taxon>Agaricomycotina</taxon>
        <taxon>Agaricomycetes</taxon>
        <taxon>Polyporales</taxon>
        <taxon>Meripilaceae</taxon>
        <taxon>Meripilus</taxon>
    </lineage>
</organism>
<evidence type="ECO:0000256" key="2">
    <source>
        <dbReference type="SAM" id="Phobius"/>
    </source>
</evidence>
<evidence type="ECO:0000313" key="5">
    <source>
        <dbReference type="Proteomes" id="UP001212997"/>
    </source>
</evidence>
<comment type="caution">
    <text evidence="4">The sequence shown here is derived from an EMBL/GenBank/DDBJ whole genome shotgun (WGS) entry which is preliminary data.</text>
</comment>
<dbReference type="InterPro" id="IPR045339">
    <property type="entry name" value="DUF6534"/>
</dbReference>
<dbReference type="EMBL" id="JANAWD010000319">
    <property type="protein sequence ID" value="KAJ3481477.1"/>
    <property type="molecule type" value="Genomic_DNA"/>
</dbReference>
<keyword evidence="2" id="KW-0472">Membrane</keyword>
<evidence type="ECO:0000313" key="4">
    <source>
        <dbReference type="EMBL" id="KAJ3481477.1"/>
    </source>
</evidence>
<proteinExistence type="predicted"/>
<keyword evidence="5" id="KW-1185">Reference proteome</keyword>
<sequence length="352" mass="38795">MSSGEGLTFDDFRSSVFSSALGPLLIGGLVGAILYGSACIQTLIYYQRSSGDPLYLKLMVLVLCLSATSLSGGKNTGYLFSDILELIIAELPNRMFIYRVWRLSQRNIFLTWFIFSLSLLDLVCGIIITTKAFDTTFLGLHKISTLLYVDLAAVIAADALVSLSLCYYLHRSKPGLQKTDSLINALIMYAVNTGLLTAFDASAALVLYAVMPTNLIFIAFYLLLSKLYLNAYLASLNARSALQDNSDDGVSIHIGPFSGTRTRSTALSSDLETAIDKRDTLSIMVSTEVDTHVDPTIKGKAHTGRRHRRLHHPESAPQLRMPEVRETSPVTVPSSEEGTQEQIDLEWLKYMD</sequence>
<accession>A0AAD5UYS9</accession>
<dbReference type="Proteomes" id="UP001212997">
    <property type="component" value="Unassembled WGS sequence"/>
</dbReference>